<keyword evidence="2" id="KW-1185">Reference proteome</keyword>
<evidence type="ECO:0000313" key="1">
    <source>
        <dbReference type="EMBL" id="KAI4374634.1"/>
    </source>
</evidence>
<reference evidence="2" key="1">
    <citation type="journal article" date="2023" name="Front. Plant Sci.">
        <title>Chromosomal-level genome assembly of Melastoma candidum provides insights into trichome evolution.</title>
        <authorList>
            <person name="Zhong Y."/>
            <person name="Wu W."/>
            <person name="Sun C."/>
            <person name="Zou P."/>
            <person name="Liu Y."/>
            <person name="Dai S."/>
            <person name="Zhou R."/>
        </authorList>
    </citation>
    <scope>NUCLEOTIDE SEQUENCE [LARGE SCALE GENOMIC DNA]</scope>
</reference>
<gene>
    <name evidence="1" type="ORF">MLD38_012606</name>
</gene>
<name>A0ACB9R6W6_9MYRT</name>
<sequence length="1360" mass="149988">MEGVFGRVGEEESDERRRTFEELKPYCLELLDLLHNPTPTARNHPSLDSFLLFLRASSPRSLQPFFDYSLFPLLLLLDAAVECRTPRKSSLGADHSPAPPPQKPFRISDMVAERSLECLEVLLLKCSPATIEQMVMIIKKLTSGALLPTSVATEEFREGVIKCFKALVANLSTCSDYSCACKKVVGLPALFEEEKCMAADSIQSQTFTTEQGGCLLAFLQSEAAAPAVGHWLSLLLQAADTEAERGHLGNSRLRIEAFLTVRIFVAKVGTADALGFFLPGVVSKFIKVLHVSRAMLSGAGGNVESINQAIRGLAEYLMIVLDDEANRPSSGTLLNATHPEDASPFQEPSAFLEELRRLPSKDQVQGLDVEDTTDEVERNLPVKYGTHGLKKNVPGKLSGSFRVNRTKAWVGETSANIQKLLTSTFPSFSLHPEKKLRKALVAAIRGLLLKCAHTLKDSRVMLLECLCALVVDDSEEVSSSAQEILQFLFSCSGRYNLKDDGAEMLSRLVEKLPGVLLTAEETFTLSTARKLLVILYYSGPSFTVDQLLYSPVKAAAFLDSIACCLGQSTGFSGSLERLVLERSYSKGYIQSVTELNAVSRDIENSKILMGADPQQISRQSSSSEEKTMHQQGIVRKRYEFPTMPPWFGYIGSYRLYSTLANILRLVGSALLADPRGEGHVSAVLDIPLQYLRQLILEIRMRDYNNESWMSWYNRTGSGLLLRKASTAVCILNELIYGLSDKAVESLSETFHRSALDADMLQKVNLEGPQHVNCQSAWSRPKENSTRSQLIDCIGGILHEYLSPEVWYLSIERGPSPVEFDGEAEDMPLHFFTDVTNLHEVILQGVGTFCICLGHQFALSGFLHTSIYILLENLVSLELQVRSTCDGVLQAIAFNLGYNSVGHLVVANADYLIDSICQQLRHLDLNPQVPNVLAAMFSYVGVAEKILPLFEEPMHSVSHELEILGRNQHPDLTIPFLKAVCQIAKSLKHEANTLPHEAKSFLEHVTYRASEMSNGVPERDSRGPCFAESEVEEMTVKLADSRRYRRIVGSVTSSCLIAATPFLASTVQLLCLVAADIIEDGISALSNVEAAYKHEKETKEEIEEIIESCSLYGLKDTLDVAEATDENRLLPSMNRIWPFLVVSVQNRNPAVVRKCLGVICSTVQICGGDFFCRRFLNDGNNFWRFLTTSAFHTMPNTRKESMPLQLPFRSITPHSSDEPLAEVSNLKVQVAVLSMIADLALNKKSAKALELVLKKVSGLVVGIACSGVVGLHDAAMKALRGLASIDQDLVWLLLADVYFSLKKNSIPLPPTPSLPGLSAVLPPPTSPKDYLYVQYGGRTYGFDLSVSSVETTFSKLNSVII</sequence>
<comment type="caution">
    <text evidence="1">The sequence shown here is derived from an EMBL/GenBank/DDBJ whole genome shotgun (WGS) entry which is preliminary data.</text>
</comment>
<organism evidence="1 2">
    <name type="scientific">Melastoma candidum</name>
    <dbReference type="NCBI Taxonomy" id="119954"/>
    <lineage>
        <taxon>Eukaryota</taxon>
        <taxon>Viridiplantae</taxon>
        <taxon>Streptophyta</taxon>
        <taxon>Embryophyta</taxon>
        <taxon>Tracheophyta</taxon>
        <taxon>Spermatophyta</taxon>
        <taxon>Magnoliopsida</taxon>
        <taxon>eudicotyledons</taxon>
        <taxon>Gunneridae</taxon>
        <taxon>Pentapetalae</taxon>
        <taxon>rosids</taxon>
        <taxon>malvids</taxon>
        <taxon>Myrtales</taxon>
        <taxon>Melastomataceae</taxon>
        <taxon>Melastomatoideae</taxon>
        <taxon>Melastomateae</taxon>
        <taxon>Melastoma</taxon>
    </lineage>
</organism>
<dbReference type="EMBL" id="CM042883">
    <property type="protein sequence ID" value="KAI4374634.1"/>
    <property type="molecule type" value="Genomic_DNA"/>
</dbReference>
<dbReference type="Proteomes" id="UP001057402">
    <property type="component" value="Chromosome 4"/>
</dbReference>
<accession>A0ACB9R6W6</accession>
<proteinExistence type="predicted"/>
<evidence type="ECO:0000313" key="2">
    <source>
        <dbReference type="Proteomes" id="UP001057402"/>
    </source>
</evidence>
<protein>
    <submittedName>
        <fullName evidence="1">Uncharacterized protein</fullName>
    </submittedName>
</protein>